<feature type="transmembrane region" description="Helical" evidence="1">
    <location>
        <begin position="79"/>
        <end position="96"/>
    </location>
</feature>
<dbReference type="AlphaFoldDB" id="A0A381UKW1"/>
<reference evidence="2" key="1">
    <citation type="submission" date="2018-05" db="EMBL/GenBank/DDBJ databases">
        <authorList>
            <person name="Lanie J.A."/>
            <person name="Ng W.-L."/>
            <person name="Kazmierczak K.M."/>
            <person name="Andrzejewski T.M."/>
            <person name="Davidsen T.M."/>
            <person name="Wayne K.J."/>
            <person name="Tettelin H."/>
            <person name="Glass J.I."/>
            <person name="Rusch D."/>
            <person name="Podicherti R."/>
            <person name="Tsui H.-C.T."/>
            <person name="Winkler M.E."/>
        </authorList>
    </citation>
    <scope>NUCLEOTIDE SEQUENCE</scope>
</reference>
<evidence type="ECO:0000313" key="2">
    <source>
        <dbReference type="EMBL" id="SVA28816.1"/>
    </source>
</evidence>
<gene>
    <name evidence="2" type="ORF">METZ01_LOCUS81670</name>
</gene>
<keyword evidence="1" id="KW-0812">Transmembrane</keyword>
<keyword evidence="1" id="KW-0472">Membrane</keyword>
<protein>
    <submittedName>
        <fullName evidence="2">Uncharacterized protein</fullName>
    </submittedName>
</protein>
<dbReference type="EMBL" id="UINC01006649">
    <property type="protein sequence ID" value="SVA28816.1"/>
    <property type="molecule type" value="Genomic_DNA"/>
</dbReference>
<keyword evidence="1" id="KW-1133">Transmembrane helix</keyword>
<evidence type="ECO:0000256" key="1">
    <source>
        <dbReference type="SAM" id="Phobius"/>
    </source>
</evidence>
<proteinExistence type="predicted"/>
<sequence length="139" mass="14972">MSRRSKRLILLVLGVPNVVAGAWAILSPVDWYEDFPGWSPRLVSALPPFNEHLVSDSGSGLLAAGLLALMGAWRLRRDVTVVVTLGYLAFALPHAVFHLRHPAADLSTGANVANTAVLWFGVLLVVVVLVAEIRQKEAA</sequence>
<name>A0A381UKW1_9ZZZZ</name>
<feature type="transmembrane region" description="Helical" evidence="1">
    <location>
        <begin position="116"/>
        <end position="133"/>
    </location>
</feature>
<accession>A0A381UKW1</accession>
<feature type="transmembrane region" description="Helical" evidence="1">
    <location>
        <begin position="53"/>
        <end position="72"/>
    </location>
</feature>
<organism evidence="2">
    <name type="scientific">marine metagenome</name>
    <dbReference type="NCBI Taxonomy" id="408172"/>
    <lineage>
        <taxon>unclassified sequences</taxon>
        <taxon>metagenomes</taxon>
        <taxon>ecological metagenomes</taxon>
    </lineage>
</organism>